<reference evidence="8 9" key="5">
    <citation type="journal article" date="2010" name="Appl. Environ. Microbiol.">
        <title>phrR-like gene praR of Azorhizobium caulinodans ORS571 is essential for symbiosis with Sesbania rostrata and is involved in expression of reb genes.</title>
        <authorList>
            <person name="Akiba N."/>
            <person name="Aono T."/>
            <person name="Toyazaki H."/>
            <person name="Sato S."/>
            <person name="Oyaizu H."/>
        </authorList>
    </citation>
    <scope>NUCLEOTIDE SEQUENCE [LARGE SCALE GENOMIC DNA]</scope>
    <source>
        <strain evidence="9">ATCC 43989 / DSM 5975 / JCM 20966 / LMG 6465 / NBRC 14845 / NCIMB 13405 / ORS 571</strain>
    </source>
</reference>
<dbReference type="AlphaFoldDB" id="A8HU28"/>
<feature type="domain" description="EamA" evidence="7">
    <location>
        <begin position="11"/>
        <end position="143"/>
    </location>
</feature>
<dbReference type="InterPro" id="IPR000620">
    <property type="entry name" value="EamA_dom"/>
</dbReference>
<dbReference type="PANTHER" id="PTHR22911:SF6">
    <property type="entry name" value="SOLUTE CARRIER FAMILY 35 MEMBER G1"/>
    <property type="match status" value="1"/>
</dbReference>
<evidence type="ECO:0000256" key="5">
    <source>
        <dbReference type="ARBA" id="ARBA00023136"/>
    </source>
</evidence>
<dbReference type="EMBL" id="AP009384">
    <property type="protein sequence ID" value="BAF86898.1"/>
    <property type="molecule type" value="Genomic_DNA"/>
</dbReference>
<feature type="transmembrane region" description="Helical" evidence="6">
    <location>
        <begin position="266"/>
        <end position="283"/>
    </location>
</feature>
<feature type="transmembrane region" description="Helical" evidence="6">
    <location>
        <begin position="211"/>
        <end position="232"/>
    </location>
</feature>
<keyword evidence="5 6" id="KW-0472">Membrane</keyword>
<accession>A8HU28</accession>
<sequence length="323" mass="33503">MCPMNPASAMRGIVAMIAAMGCFITNDTLLKIAVVDFPVGEVIAIRSIFAAALLTALIAWKGELRFARHLADRRIFVRSGLDAVTTFSYVIGLTVLPLASATTIYMAAPLITTALCVPLLGEKVGLKRWCAIIVGFSGAVIVTRPEPSAFDAMAILPLIAALCGSLRDILTRNINAVVPGAVIALASAVMLGFVGLSFSGWEVWSAPTVKMLALVCGAGTAFAVGNLLLIYAFRNAPVVVISPLRYVLVPAALAVGIVVFGNYPDIWASVGAILVVAAGLYSIQSEARRNKAERRVAAAQAAVAPMSGGAPLAGAVARAPAND</sequence>
<dbReference type="eggNOG" id="COG0697">
    <property type="taxonomic scope" value="Bacteria"/>
</dbReference>
<feature type="transmembrane region" description="Helical" evidence="6">
    <location>
        <begin position="104"/>
        <end position="121"/>
    </location>
</feature>
<reference evidence="8 9" key="1">
    <citation type="journal article" date="2007" name="Appl. Environ. Microbiol.">
        <title>Rhizobial factors required for stem nodule maturation and maintenance in Sesbania rostrata-Azorhizobium caulinodans ORS571 symbiosis.</title>
        <authorList>
            <person name="Suzuki S."/>
            <person name="Aono T."/>
            <person name="Lee KB."/>
            <person name="Suzuki T."/>
            <person name="Liu CT."/>
            <person name="Miwa H."/>
            <person name="Wakao S."/>
            <person name="Iki T."/>
            <person name="Oyaizu H."/>
        </authorList>
    </citation>
    <scope>NUCLEOTIDE SEQUENCE [LARGE SCALE GENOMIC DNA]</scope>
    <source>
        <strain evidence="9">ATCC 43989 / DSM 5975 / JCM 20966 / LMG 6465 / NBRC 14845 / NCIMB 13405 / ORS 571</strain>
    </source>
</reference>
<evidence type="ECO:0000313" key="8">
    <source>
        <dbReference type="EMBL" id="BAF86898.1"/>
    </source>
</evidence>
<feature type="transmembrane region" description="Helical" evidence="6">
    <location>
        <begin position="244"/>
        <end position="260"/>
    </location>
</feature>
<reference evidence="8 9" key="4">
    <citation type="journal article" date="2009" name="Appl. Environ. Microbiol.">
        <title>Comparative genome-wide transcriptional profiling of Azorhizobium caulinodans ORS571 grown under free-living and symbiotic conditions.</title>
        <authorList>
            <person name="Tsukada S."/>
            <person name="Aono T."/>
            <person name="Akiba N."/>
            <person name="Lee KB."/>
            <person name="Liu CT."/>
            <person name="Toyazaki H."/>
            <person name="Oyaizu H."/>
        </authorList>
    </citation>
    <scope>NUCLEOTIDE SEQUENCE [LARGE SCALE GENOMIC DNA]</scope>
    <source>
        <strain evidence="9">ATCC 43989 / DSM 5975 / JCM 20966 / LMG 6465 / NBRC 14845 / NCIMB 13405 / ORS 571</strain>
    </source>
</reference>
<evidence type="ECO:0000259" key="7">
    <source>
        <dbReference type="Pfam" id="PF00892"/>
    </source>
</evidence>
<feature type="transmembrane region" description="Helical" evidence="6">
    <location>
        <begin position="177"/>
        <end position="199"/>
    </location>
</feature>
<dbReference type="PANTHER" id="PTHR22911">
    <property type="entry name" value="ACYL-MALONYL CONDENSING ENZYME-RELATED"/>
    <property type="match status" value="1"/>
</dbReference>
<evidence type="ECO:0000256" key="2">
    <source>
        <dbReference type="ARBA" id="ARBA00009853"/>
    </source>
</evidence>
<gene>
    <name evidence="8" type="ordered locus">AZC_0900</name>
</gene>
<dbReference type="GO" id="GO:0016020">
    <property type="term" value="C:membrane"/>
    <property type="evidence" value="ECO:0007669"/>
    <property type="project" value="UniProtKB-SubCell"/>
</dbReference>
<reference evidence="8 9" key="6">
    <citation type="journal article" date="2011" name="Appl. Environ. Microbiol.">
        <title>Involvement of the azorhizobial chromosome partition gene (parA) in the onset of bacteroid differentiation during Sesbania rostrata stem nodule development.</title>
        <authorList>
            <person name="Liu CT."/>
            <person name="Lee KB."/>
            <person name="Wang YS."/>
            <person name="Peng MH."/>
            <person name="Lee KT."/>
            <person name="Suzuki S."/>
            <person name="Suzuki T."/>
            <person name="Oyaizu H."/>
        </authorList>
    </citation>
    <scope>NUCLEOTIDE SEQUENCE [LARGE SCALE GENOMIC DNA]</scope>
    <source>
        <strain evidence="9">ATCC 43989 / DSM 5975 / JCM 20966 / LMG 6465 / NBRC 14845 / NCIMB 13405 / ORS 571</strain>
    </source>
</reference>
<feature type="transmembrane region" description="Helical" evidence="6">
    <location>
        <begin position="42"/>
        <end position="60"/>
    </location>
</feature>
<dbReference type="KEGG" id="azc:AZC_0900"/>
<name>A8HU28_AZOC5</name>
<keyword evidence="9" id="KW-1185">Reference proteome</keyword>
<feature type="transmembrane region" description="Helical" evidence="6">
    <location>
        <begin position="80"/>
        <end position="98"/>
    </location>
</feature>
<evidence type="ECO:0000256" key="1">
    <source>
        <dbReference type="ARBA" id="ARBA00004141"/>
    </source>
</evidence>
<reference evidence="9" key="2">
    <citation type="submission" date="2007-04" db="EMBL/GenBank/DDBJ databases">
        <title>Complete genome sequence of the nitrogen-fixing bacterium Azorhizobium caulinodans ORS571.</title>
        <authorList>
            <person name="Lee K.B."/>
            <person name="Backer P.D."/>
            <person name="Aono T."/>
            <person name="Liu C.T."/>
            <person name="Suzuki S."/>
            <person name="Suzuki T."/>
            <person name="Kaneko T."/>
            <person name="Yamada M."/>
            <person name="Tabata S."/>
            <person name="Kupfer D.M."/>
            <person name="Najar F.Z."/>
            <person name="Wiley G.B."/>
            <person name="Roe B."/>
            <person name="Binnewies T."/>
            <person name="Ussery D."/>
            <person name="Vereecke D."/>
            <person name="Gevers D."/>
            <person name="Holsters M."/>
            <person name="Oyaizu H."/>
        </authorList>
    </citation>
    <scope>NUCLEOTIDE SEQUENCE [LARGE SCALE GENOMIC DNA]</scope>
    <source>
        <strain evidence="9">ATCC 43989 / DSM 5975 / JCM 20966 / LMG 6465 / NBRC 14845 / NCIMB 13405 / ORS 571</strain>
    </source>
</reference>
<feature type="transmembrane region" description="Helical" evidence="6">
    <location>
        <begin position="12"/>
        <end position="30"/>
    </location>
</feature>
<proteinExistence type="inferred from homology"/>
<dbReference type="InterPro" id="IPR037185">
    <property type="entry name" value="EmrE-like"/>
</dbReference>
<organism evidence="8 9">
    <name type="scientific">Azorhizobium caulinodans (strain ATCC 43989 / DSM 5975 / JCM 20966 / LMG 6465 / NBRC 14845 / NCIMB 13405 / ORS 571)</name>
    <dbReference type="NCBI Taxonomy" id="438753"/>
    <lineage>
        <taxon>Bacteria</taxon>
        <taxon>Pseudomonadati</taxon>
        <taxon>Pseudomonadota</taxon>
        <taxon>Alphaproteobacteria</taxon>
        <taxon>Hyphomicrobiales</taxon>
        <taxon>Xanthobacteraceae</taxon>
        <taxon>Azorhizobium</taxon>
    </lineage>
</organism>
<evidence type="ECO:0000256" key="3">
    <source>
        <dbReference type="ARBA" id="ARBA00022692"/>
    </source>
</evidence>
<comment type="similarity">
    <text evidence="2">Belongs to the drug/metabolite transporter (DMT) superfamily. 10 TMS drug/metabolite exporter (DME) (TC 2.A.7.3) family.</text>
</comment>
<evidence type="ECO:0000256" key="6">
    <source>
        <dbReference type="SAM" id="Phobius"/>
    </source>
</evidence>
<comment type="subcellular location">
    <subcellularLocation>
        <location evidence="1">Membrane</location>
        <topology evidence="1">Multi-pass membrane protein</topology>
    </subcellularLocation>
</comment>
<evidence type="ECO:0000313" key="9">
    <source>
        <dbReference type="Proteomes" id="UP000000270"/>
    </source>
</evidence>
<dbReference type="Pfam" id="PF00892">
    <property type="entry name" value="EamA"/>
    <property type="match status" value="1"/>
</dbReference>
<dbReference type="STRING" id="438753.AZC_0900"/>
<dbReference type="Proteomes" id="UP000000270">
    <property type="component" value="Chromosome"/>
</dbReference>
<dbReference type="SUPFAM" id="SSF103481">
    <property type="entry name" value="Multidrug resistance efflux transporter EmrE"/>
    <property type="match status" value="2"/>
</dbReference>
<reference evidence="8 9" key="3">
    <citation type="journal article" date="2008" name="BMC Genomics">
        <title>The genome of the versatile nitrogen fixer Azorhizobium caulinodans ORS571.</title>
        <authorList>
            <person name="Lee KB."/>
            <person name="Backer P.D."/>
            <person name="Aono T."/>
            <person name="Liu CT."/>
            <person name="Suzuki S."/>
            <person name="Suzuki T."/>
            <person name="Kaneko T."/>
            <person name="Yamada M."/>
            <person name="Tabata S."/>
            <person name="Kupfer D.M."/>
            <person name="Najar F.Z."/>
            <person name="Wiley G.B."/>
            <person name="Roe B."/>
            <person name="Binnewies T.T."/>
            <person name="Ussery D.W."/>
            <person name="D'Haeze W."/>
            <person name="Herder J.D."/>
            <person name="Gevers D."/>
            <person name="Vereecke D."/>
            <person name="Holsters M."/>
            <person name="Oyaizu H."/>
        </authorList>
    </citation>
    <scope>NUCLEOTIDE SEQUENCE [LARGE SCALE GENOMIC DNA]</scope>
    <source>
        <strain evidence="9">ATCC 43989 / DSM 5975 / JCM 20966 / LMG 6465 / NBRC 14845 / NCIMB 13405 / ORS 571</strain>
    </source>
</reference>
<keyword evidence="3 6" id="KW-0812">Transmembrane</keyword>
<dbReference type="HOGENOM" id="CLU_032828_2_0_5"/>
<keyword evidence="4 6" id="KW-1133">Transmembrane helix</keyword>
<evidence type="ECO:0000256" key="4">
    <source>
        <dbReference type="ARBA" id="ARBA00022989"/>
    </source>
</evidence>
<protein>
    <submittedName>
        <fullName evidence="8">Drug/metabolite transporter (DMT)permease superfamily protein</fullName>
    </submittedName>
</protein>